<dbReference type="SUPFAM" id="SSF69360">
    <property type="entry name" value="Cell wall binding repeat"/>
    <property type="match status" value="2"/>
</dbReference>
<keyword evidence="1" id="KW-0677">Repeat</keyword>
<name>A0A6N3F2J4_CLOSY</name>
<reference evidence="4" key="1">
    <citation type="submission" date="2019-11" db="EMBL/GenBank/DDBJ databases">
        <authorList>
            <person name="Feng L."/>
        </authorList>
    </citation>
    <scope>NUCLEOTIDE SEQUENCE</scope>
    <source>
        <strain evidence="4">CsymbiosumLFYP84</strain>
    </source>
</reference>
<feature type="repeat" description="Cell wall-binding" evidence="2">
    <location>
        <begin position="37"/>
        <end position="56"/>
    </location>
</feature>
<protein>
    <submittedName>
        <fullName evidence="4">Toxin A</fullName>
    </submittedName>
</protein>
<feature type="signal peptide" evidence="3">
    <location>
        <begin position="1"/>
        <end position="19"/>
    </location>
</feature>
<accession>A0A6N3F2J4</accession>
<dbReference type="RefSeq" id="WP_021643780.1">
    <property type="nucleotide sequence ID" value="NZ_CABHNX010000215.1"/>
</dbReference>
<evidence type="ECO:0000256" key="2">
    <source>
        <dbReference type="PROSITE-ProRule" id="PRU00591"/>
    </source>
</evidence>
<proteinExistence type="predicted"/>
<dbReference type="Pfam" id="PF01473">
    <property type="entry name" value="Choline_bind_1"/>
    <property type="match status" value="1"/>
</dbReference>
<dbReference type="Gene3D" id="2.10.270.10">
    <property type="entry name" value="Cholin Binding"/>
    <property type="match status" value="4"/>
</dbReference>
<evidence type="ECO:0000313" key="4">
    <source>
        <dbReference type="EMBL" id="VYU46225.1"/>
    </source>
</evidence>
<evidence type="ECO:0000256" key="1">
    <source>
        <dbReference type="ARBA" id="ARBA00022737"/>
    </source>
</evidence>
<gene>
    <name evidence="4" type="primary">toxA_2</name>
    <name evidence="4" type="ORF">CSLFYP84_02341</name>
</gene>
<dbReference type="AlphaFoldDB" id="A0A6N3F2J4"/>
<organism evidence="4">
    <name type="scientific">Clostridium symbiosum</name>
    <name type="common">Bacteroides symbiosus</name>
    <dbReference type="NCBI Taxonomy" id="1512"/>
    <lineage>
        <taxon>Bacteria</taxon>
        <taxon>Bacillati</taxon>
        <taxon>Bacillota</taxon>
        <taxon>Clostridia</taxon>
        <taxon>Lachnospirales</taxon>
        <taxon>Lachnospiraceae</taxon>
        <taxon>Otoolea</taxon>
    </lineage>
</organism>
<dbReference type="InterPro" id="IPR018337">
    <property type="entry name" value="Cell_wall/Cho-bd_repeat"/>
</dbReference>
<evidence type="ECO:0000256" key="3">
    <source>
        <dbReference type="SAM" id="SignalP"/>
    </source>
</evidence>
<dbReference type="EMBL" id="CACRUA010000028">
    <property type="protein sequence ID" value="VYU46225.1"/>
    <property type="molecule type" value="Genomic_DNA"/>
</dbReference>
<keyword evidence="3" id="KW-0732">Signal</keyword>
<dbReference type="PROSITE" id="PS51170">
    <property type="entry name" value="CW"/>
    <property type="match status" value="2"/>
</dbReference>
<dbReference type="Pfam" id="PF19127">
    <property type="entry name" value="Choline_bind_3"/>
    <property type="match status" value="2"/>
</dbReference>
<feature type="chain" id="PRO_5039655319" evidence="3">
    <location>
        <begin position="20"/>
        <end position="455"/>
    </location>
</feature>
<sequence length="455" mass="51518">MRKQTKFMAVLSAAAIMTAAAPMMTNYSGIYTSYAASKGWVEEDGSWYFYDEDGYKETNTWKKKDSEWFYLDENGDLAVSQRIDEYYVNSTGRMVKNQWVSVDNDEEYDSPDSPGGANWNYFGKDGKIVTSKWMTIGGKTYYFDEDGQMLTGLVEIDGFTYYLGNESDGARKTGWVLLEEMTNDTDDEGIWCYFDENGKMIMDQMDRKINGNYYTFIDGKMQTGWVNVAEAGFISSAAAATESEADSSLSLKDFRYYDEENDGKRASGWFTIEGAPGINESDNEFTFYFKNGEAFHAEKNLELFTINSNKYCFNNKGEMQTGIQVLTDDAGKEATYYFNENGIMQTGKQTIYDEELEENQTWYFHAKGSLKGQGYHGERDNQVYLNGLLQKADPELRYEAVTVGEKRYLINTGGNIQKASSTSTSSAKPELGKGFKDIKDTNDTVWTVDSSGIIQ</sequence>
<feature type="repeat" description="Cell wall-binding" evidence="2">
    <location>
        <begin position="130"/>
        <end position="149"/>
    </location>
</feature>